<evidence type="ECO:0000256" key="8">
    <source>
        <dbReference type="ARBA" id="ARBA00022691"/>
    </source>
</evidence>
<dbReference type="FunFam" id="1.10.10.2150:FF:000001">
    <property type="entry name" value="Ribosomal RNA-processing protein 8"/>
    <property type="match status" value="1"/>
</dbReference>
<dbReference type="InterPro" id="IPR042036">
    <property type="entry name" value="RRP8_N"/>
</dbReference>
<accession>A0A914XBE5</accession>
<comment type="function">
    <text evidence="13">Probable methyltransferase required to silence rDNA.</text>
</comment>
<keyword evidence="5 13" id="KW-0698">rRNA processing</keyword>
<evidence type="ECO:0000256" key="5">
    <source>
        <dbReference type="ARBA" id="ARBA00022552"/>
    </source>
</evidence>
<keyword evidence="10" id="KW-0805">Transcription regulation</keyword>
<evidence type="ECO:0000256" key="11">
    <source>
        <dbReference type="ARBA" id="ARBA00023163"/>
    </source>
</evidence>
<dbReference type="EC" id="2.1.1.-" evidence="13"/>
<dbReference type="GO" id="GO:0033553">
    <property type="term" value="C:rDNA heterochromatin"/>
    <property type="evidence" value="ECO:0007669"/>
    <property type="project" value="TreeGrafter"/>
</dbReference>
<evidence type="ECO:0000256" key="13">
    <source>
        <dbReference type="RuleBase" id="RU365074"/>
    </source>
</evidence>
<keyword evidence="6 13" id="KW-0489">Methyltransferase</keyword>
<dbReference type="GO" id="GO:0005730">
    <property type="term" value="C:nucleolus"/>
    <property type="evidence" value="ECO:0007669"/>
    <property type="project" value="UniProtKB-SubCell"/>
</dbReference>
<comment type="similarity">
    <text evidence="2 13">Belongs to the methyltransferase superfamily. RRP8 family.</text>
</comment>
<dbReference type="Gene3D" id="1.10.10.2150">
    <property type="entry name" value="Ribosomal RNA-processing protein 8, N-terminal domain"/>
    <property type="match status" value="1"/>
</dbReference>
<dbReference type="SUPFAM" id="SSF53335">
    <property type="entry name" value="S-adenosyl-L-methionine-dependent methyltransferases"/>
    <property type="match status" value="1"/>
</dbReference>
<feature type="compositionally biased region" description="Basic residues" evidence="14">
    <location>
        <begin position="57"/>
        <end position="75"/>
    </location>
</feature>
<evidence type="ECO:0000313" key="16">
    <source>
        <dbReference type="WBParaSite" id="PSAMB.scaffold765size41720.g8630.t1"/>
    </source>
</evidence>
<evidence type="ECO:0000256" key="9">
    <source>
        <dbReference type="ARBA" id="ARBA00022853"/>
    </source>
</evidence>
<dbReference type="WBParaSite" id="PSAMB.scaffold765size41720.g8630.t1">
    <property type="protein sequence ID" value="PSAMB.scaffold765size41720.g8630.t1"/>
    <property type="gene ID" value="PSAMB.scaffold765size41720.g8630"/>
</dbReference>
<feature type="region of interest" description="Disordered" evidence="14">
    <location>
        <begin position="1"/>
        <end position="122"/>
    </location>
</feature>
<sequence length="354" mass="39718">MAIDDTSHSPTMPVKAKKKKLTKETSEPVVSKNKKNSIPHAPSKTTNDNADDADAKGKRRRPWRDRVRKQAKKQRLQVDRDGTNNHSSSGKTLLEDAVTSSDVIKKKKKRKRPMKFDGVPVKKKDKIDGPVASTLSSKEESIERLEGARFRYINEQLYTMSGKDAVDFFQQDPEAFQLYHDGYKKQVKKWPGNPLDTIINWLKSKPAGLVVADMGCGEAKLAQSLRDHMTVHSFDLVAVNDQVTACDMVKVPLESGTVDVCVFCLSLMGTNLNEFLREANRILKIGGSLKIAEVTSRFSSVKSFVNALTKMGFALVSKKSPNEFFLVFEFVKEGKVVQKRPLGLKLNPCLYKKR</sequence>
<evidence type="ECO:0000256" key="3">
    <source>
        <dbReference type="ARBA" id="ARBA00020203"/>
    </source>
</evidence>
<organism evidence="15 16">
    <name type="scientific">Plectus sambesii</name>
    <dbReference type="NCBI Taxonomy" id="2011161"/>
    <lineage>
        <taxon>Eukaryota</taxon>
        <taxon>Metazoa</taxon>
        <taxon>Ecdysozoa</taxon>
        <taxon>Nematoda</taxon>
        <taxon>Chromadorea</taxon>
        <taxon>Plectida</taxon>
        <taxon>Plectina</taxon>
        <taxon>Plectoidea</taxon>
        <taxon>Plectidae</taxon>
        <taxon>Plectus</taxon>
    </lineage>
</organism>
<dbReference type="GO" id="GO:0000183">
    <property type="term" value="P:rDNA heterochromatin formation"/>
    <property type="evidence" value="ECO:0007669"/>
    <property type="project" value="TreeGrafter"/>
</dbReference>
<dbReference type="AlphaFoldDB" id="A0A914XBE5"/>
<evidence type="ECO:0000313" key="15">
    <source>
        <dbReference type="Proteomes" id="UP000887566"/>
    </source>
</evidence>
<dbReference type="GO" id="GO:0046015">
    <property type="term" value="P:regulation of transcription by glucose"/>
    <property type="evidence" value="ECO:0007669"/>
    <property type="project" value="TreeGrafter"/>
</dbReference>
<dbReference type="PANTHER" id="PTHR12787:SF0">
    <property type="entry name" value="RIBOSOMAL RNA-PROCESSING PROTEIN 8"/>
    <property type="match status" value="1"/>
</dbReference>
<evidence type="ECO:0000256" key="10">
    <source>
        <dbReference type="ARBA" id="ARBA00023015"/>
    </source>
</evidence>
<evidence type="ECO:0000256" key="6">
    <source>
        <dbReference type="ARBA" id="ARBA00022603"/>
    </source>
</evidence>
<keyword evidence="11" id="KW-0804">Transcription</keyword>
<keyword evidence="15" id="KW-1185">Reference proteome</keyword>
<dbReference type="PANTHER" id="PTHR12787">
    <property type="entry name" value="RIBOSOMAL RNA-PROCESSING PROTEIN 8"/>
    <property type="match status" value="1"/>
</dbReference>
<keyword evidence="8 13" id="KW-0949">S-adenosyl-L-methionine</keyword>
<keyword evidence="7 13" id="KW-0808">Transferase</keyword>
<dbReference type="GO" id="GO:0032259">
    <property type="term" value="P:methylation"/>
    <property type="evidence" value="ECO:0007669"/>
    <property type="project" value="UniProtKB-KW"/>
</dbReference>
<dbReference type="FunFam" id="3.40.50.150:FF:000068">
    <property type="entry name" value="Ribosomal RNA-processing protein 8"/>
    <property type="match status" value="1"/>
</dbReference>
<evidence type="ECO:0000256" key="7">
    <source>
        <dbReference type="ARBA" id="ARBA00022679"/>
    </source>
</evidence>
<dbReference type="Pfam" id="PF05148">
    <property type="entry name" value="Methyltransf_8"/>
    <property type="match status" value="1"/>
</dbReference>
<dbReference type="InterPro" id="IPR007823">
    <property type="entry name" value="RRP8"/>
</dbReference>
<dbReference type="Proteomes" id="UP000887566">
    <property type="component" value="Unplaced"/>
</dbReference>
<evidence type="ECO:0000256" key="4">
    <source>
        <dbReference type="ARBA" id="ARBA00022491"/>
    </source>
</evidence>
<evidence type="ECO:0000256" key="2">
    <source>
        <dbReference type="ARBA" id="ARBA00006301"/>
    </source>
</evidence>
<keyword evidence="12 13" id="KW-0539">Nucleus</keyword>
<dbReference type="InterPro" id="IPR029063">
    <property type="entry name" value="SAM-dependent_MTases_sf"/>
</dbReference>
<keyword evidence="4" id="KW-0678">Repressor</keyword>
<protein>
    <recommendedName>
        <fullName evidence="3 13">Ribosomal RNA-processing protein 8</fullName>
        <ecNumber evidence="13">2.1.1.-</ecNumber>
    </recommendedName>
</protein>
<dbReference type="GO" id="GO:0006364">
    <property type="term" value="P:rRNA processing"/>
    <property type="evidence" value="ECO:0007669"/>
    <property type="project" value="UniProtKB-UniRule"/>
</dbReference>
<dbReference type="GO" id="GO:0042149">
    <property type="term" value="P:cellular response to glucose starvation"/>
    <property type="evidence" value="ECO:0007669"/>
    <property type="project" value="TreeGrafter"/>
</dbReference>
<proteinExistence type="inferred from homology"/>
<evidence type="ECO:0000256" key="12">
    <source>
        <dbReference type="ARBA" id="ARBA00023242"/>
    </source>
</evidence>
<evidence type="ECO:0000256" key="1">
    <source>
        <dbReference type="ARBA" id="ARBA00004604"/>
    </source>
</evidence>
<name>A0A914XBE5_9BILA</name>
<comment type="subcellular location">
    <subcellularLocation>
        <location evidence="1 13">Nucleus</location>
        <location evidence="1 13">Nucleolus</location>
    </subcellularLocation>
</comment>
<dbReference type="GO" id="GO:0005677">
    <property type="term" value="C:chromatin silencing complex"/>
    <property type="evidence" value="ECO:0007669"/>
    <property type="project" value="TreeGrafter"/>
</dbReference>
<dbReference type="GO" id="GO:0008168">
    <property type="term" value="F:methyltransferase activity"/>
    <property type="evidence" value="ECO:0007669"/>
    <property type="project" value="UniProtKB-KW"/>
</dbReference>
<evidence type="ECO:0000256" key="14">
    <source>
        <dbReference type="SAM" id="MobiDB-lite"/>
    </source>
</evidence>
<reference evidence="16" key="1">
    <citation type="submission" date="2022-11" db="UniProtKB">
        <authorList>
            <consortium name="WormBaseParasite"/>
        </authorList>
    </citation>
    <scope>IDENTIFICATION</scope>
</reference>
<dbReference type="Gene3D" id="3.40.50.150">
    <property type="entry name" value="Vaccinia Virus protein VP39"/>
    <property type="match status" value="1"/>
</dbReference>
<keyword evidence="9" id="KW-0156">Chromatin regulator</keyword>